<organism evidence="1 2">
    <name type="scientific">Datura stramonium</name>
    <name type="common">Jimsonweed</name>
    <name type="synonym">Common thornapple</name>
    <dbReference type="NCBI Taxonomy" id="4076"/>
    <lineage>
        <taxon>Eukaryota</taxon>
        <taxon>Viridiplantae</taxon>
        <taxon>Streptophyta</taxon>
        <taxon>Embryophyta</taxon>
        <taxon>Tracheophyta</taxon>
        <taxon>Spermatophyta</taxon>
        <taxon>Magnoliopsida</taxon>
        <taxon>eudicotyledons</taxon>
        <taxon>Gunneridae</taxon>
        <taxon>Pentapetalae</taxon>
        <taxon>asterids</taxon>
        <taxon>lamiids</taxon>
        <taxon>Solanales</taxon>
        <taxon>Solanaceae</taxon>
        <taxon>Solanoideae</taxon>
        <taxon>Datureae</taxon>
        <taxon>Datura</taxon>
    </lineage>
</organism>
<protein>
    <submittedName>
        <fullName evidence="1">Uncharacterized protein</fullName>
    </submittedName>
</protein>
<dbReference type="EMBL" id="JACEIK010002935">
    <property type="protein sequence ID" value="MCD9639526.1"/>
    <property type="molecule type" value="Genomic_DNA"/>
</dbReference>
<accession>A0ABS8UZM5</accession>
<sequence>YKREHGIEEEEANLWIPLEGHLARKLIDVTKDKEPSRIFGRALIQAECKTQDDSWKGH</sequence>
<evidence type="ECO:0000313" key="1">
    <source>
        <dbReference type="EMBL" id="MCD9639526.1"/>
    </source>
</evidence>
<evidence type="ECO:0000313" key="2">
    <source>
        <dbReference type="Proteomes" id="UP000823775"/>
    </source>
</evidence>
<feature type="non-terminal residue" evidence="1">
    <location>
        <position position="1"/>
    </location>
</feature>
<keyword evidence="2" id="KW-1185">Reference proteome</keyword>
<feature type="non-terminal residue" evidence="1">
    <location>
        <position position="58"/>
    </location>
</feature>
<reference evidence="1 2" key="1">
    <citation type="journal article" date="2021" name="BMC Genomics">
        <title>Datura genome reveals duplications of psychoactive alkaloid biosynthetic genes and high mutation rate following tissue culture.</title>
        <authorList>
            <person name="Rajewski A."/>
            <person name="Carter-House D."/>
            <person name="Stajich J."/>
            <person name="Litt A."/>
        </authorList>
    </citation>
    <scope>NUCLEOTIDE SEQUENCE [LARGE SCALE GENOMIC DNA]</scope>
    <source>
        <strain evidence="1">AR-01</strain>
    </source>
</reference>
<comment type="caution">
    <text evidence="1">The sequence shown here is derived from an EMBL/GenBank/DDBJ whole genome shotgun (WGS) entry which is preliminary data.</text>
</comment>
<name>A0ABS8UZM5_DATST</name>
<proteinExistence type="predicted"/>
<gene>
    <name evidence="1" type="ORF">HAX54_024109</name>
</gene>
<dbReference type="Proteomes" id="UP000823775">
    <property type="component" value="Unassembled WGS sequence"/>
</dbReference>